<organism evidence="4 5">
    <name type="scientific">Leersia perrieri</name>
    <dbReference type="NCBI Taxonomy" id="77586"/>
    <lineage>
        <taxon>Eukaryota</taxon>
        <taxon>Viridiplantae</taxon>
        <taxon>Streptophyta</taxon>
        <taxon>Embryophyta</taxon>
        <taxon>Tracheophyta</taxon>
        <taxon>Spermatophyta</taxon>
        <taxon>Magnoliopsida</taxon>
        <taxon>Liliopsida</taxon>
        <taxon>Poales</taxon>
        <taxon>Poaceae</taxon>
        <taxon>BOP clade</taxon>
        <taxon>Oryzoideae</taxon>
        <taxon>Oryzeae</taxon>
        <taxon>Oryzinae</taxon>
        <taxon>Leersia</taxon>
    </lineage>
</organism>
<dbReference type="InterPro" id="IPR006868">
    <property type="entry name" value="DUF630"/>
</dbReference>
<feature type="compositionally biased region" description="Polar residues" evidence="1">
    <location>
        <begin position="248"/>
        <end position="264"/>
    </location>
</feature>
<dbReference type="AlphaFoldDB" id="A0A0D9X330"/>
<protein>
    <recommendedName>
        <fullName evidence="6">DUF632 domain-containing protein</fullName>
    </recommendedName>
</protein>
<dbReference type="Gramene" id="LPERR07G23630.1">
    <property type="protein sequence ID" value="LPERR07G23630.1"/>
    <property type="gene ID" value="LPERR07G23630"/>
</dbReference>
<accession>A0A0D9X330</accession>
<evidence type="ECO:0008006" key="6">
    <source>
        <dbReference type="Google" id="ProtNLM"/>
    </source>
</evidence>
<sequence length="737" mass="83015">MAPSSTPLLRPPRAVASFWYFLHPRILLIRVATHQAAASSALTASKTGRFRRRKGIEVQDRFECCCCASRMGVAPSKIDDDKALLLCQERKRFVREAIDGRCALATAHSDYIQSLRDTGFLLRKCFEHEASEESIPNNTSSSFHASHMKAAMNSIKTYLEKVAVPVTVTMASASSQDPTGTPPLDYVDQILPGDNQLSFQDKNISGQYLDKLDEDFAESKDDFPNEEEEYFAESKDDFGSPSIETFVPESSNKSDVSDENSSTDKAPEHHSYGSVASKDIALHNPDCQSDNPKNERRMGGIHANENDRISAVSPVNVVPPSGAAFPVGSNEPYPYSNISVKDLYLGMVEIERLFSRACDSGKEVTRFLDEDKLQFRALLPEETARGLESSSFLATLFACCREDVPLPETPSQAEVKYITWHKSVSSQLSPSRNPPGIITVMHTSTLDKLYAWEGKLYDEVKVNSAICRKYDEKRKQLRYQESRGKNQIHVDFMRATVKDLHSRILVAIQKIDFISRNIEDIRDKELQPQLDELIGSLTRMWETMLECNQLQHAIMKLVSSKFSVRLSFQSESQCQDALLLSAKLSKLRSDFQKWVASHKAYLSSLNLWLHKCMKPLKKRKSSRKQNVVDISLTECAVAPIFTTCEIWIKFIDDLPTSELVKAIEDLIADLNHSLPHQQQLLNGGTGEIIRNNGPADLQSSLMAFLEKLEAFSAVSVQKYIAMQKNIDEAKEKFWRED</sequence>
<dbReference type="EnsemblPlants" id="LPERR07G23630.1">
    <property type="protein sequence ID" value="LPERR07G23630.1"/>
    <property type="gene ID" value="LPERR07G23630"/>
</dbReference>
<dbReference type="HOGENOM" id="CLU_010985_4_0_1"/>
<dbReference type="STRING" id="77586.A0A0D9X330"/>
<feature type="region of interest" description="Disordered" evidence="1">
    <location>
        <begin position="221"/>
        <end position="293"/>
    </location>
</feature>
<dbReference type="Pfam" id="PF04782">
    <property type="entry name" value="DUF632"/>
    <property type="match status" value="1"/>
</dbReference>
<dbReference type="PANTHER" id="PTHR21450">
    <property type="entry name" value="PROTEIN ALTERED PHOSPHATE STARVATION RESPONSE 1"/>
    <property type="match status" value="1"/>
</dbReference>
<evidence type="ECO:0000313" key="4">
    <source>
        <dbReference type="EnsemblPlants" id="LPERR07G23630.1"/>
    </source>
</evidence>
<dbReference type="Pfam" id="PF04783">
    <property type="entry name" value="DUF630"/>
    <property type="match status" value="1"/>
</dbReference>
<reference evidence="5" key="2">
    <citation type="submission" date="2013-12" db="EMBL/GenBank/DDBJ databases">
        <authorList>
            <person name="Yu Y."/>
            <person name="Lee S."/>
            <person name="de Baynast K."/>
            <person name="Wissotski M."/>
            <person name="Liu L."/>
            <person name="Talag J."/>
            <person name="Goicoechea J."/>
            <person name="Angelova A."/>
            <person name="Jetty R."/>
            <person name="Kudrna D."/>
            <person name="Golser W."/>
            <person name="Rivera L."/>
            <person name="Zhang J."/>
            <person name="Wing R."/>
        </authorList>
    </citation>
    <scope>NUCLEOTIDE SEQUENCE</scope>
</reference>
<evidence type="ECO:0000256" key="1">
    <source>
        <dbReference type="SAM" id="MobiDB-lite"/>
    </source>
</evidence>
<dbReference type="PANTHER" id="PTHR21450:SF30">
    <property type="entry name" value="OS07G0686500 PROTEIN"/>
    <property type="match status" value="1"/>
</dbReference>
<reference evidence="4" key="3">
    <citation type="submission" date="2015-04" db="UniProtKB">
        <authorList>
            <consortium name="EnsemblPlants"/>
        </authorList>
    </citation>
    <scope>IDENTIFICATION</scope>
</reference>
<dbReference type="eggNOG" id="ENOG502QSAZ">
    <property type="taxonomic scope" value="Eukaryota"/>
</dbReference>
<name>A0A0D9X330_9ORYZ</name>
<proteinExistence type="predicted"/>
<feature type="domain" description="DUF632" evidence="2">
    <location>
        <begin position="347"/>
        <end position="671"/>
    </location>
</feature>
<dbReference type="Proteomes" id="UP000032180">
    <property type="component" value="Chromosome 7"/>
</dbReference>
<evidence type="ECO:0000313" key="5">
    <source>
        <dbReference type="Proteomes" id="UP000032180"/>
    </source>
</evidence>
<dbReference type="InterPro" id="IPR006867">
    <property type="entry name" value="DUF632"/>
</dbReference>
<keyword evidence="5" id="KW-1185">Reference proteome</keyword>
<feature type="domain" description="DUF630" evidence="3">
    <location>
        <begin position="71"/>
        <end position="129"/>
    </location>
</feature>
<evidence type="ECO:0000259" key="3">
    <source>
        <dbReference type="Pfam" id="PF04783"/>
    </source>
</evidence>
<reference evidence="4 5" key="1">
    <citation type="submission" date="2012-08" db="EMBL/GenBank/DDBJ databases">
        <title>Oryza genome evolution.</title>
        <authorList>
            <person name="Wing R.A."/>
        </authorList>
    </citation>
    <scope>NUCLEOTIDE SEQUENCE</scope>
</reference>
<evidence type="ECO:0000259" key="2">
    <source>
        <dbReference type="Pfam" id="PF04782"/>
    </source>
</evidence>